<dbReference type="Gene3D" id="1.10.3720.10">
    <property type="entry name" value="MetI-like"/>
    <property type="match status" value="1"/>
</dbReference>
<dbReference type="EMBL" id="JAUFPN010000197">
    <property type="protein sequence ID" value="MDN3567808.1"/>
    <property type="molecule type" value="Genomic_DNA"/>
</dbReference>
<evidence type="ECO:0000256" key="7">
    <source>
        <dbReference type="ARBA" id="ARBA00023136"/>
    </source>
</evidence>
<keyword evidence="11" id="KW-1185">Reference proteome</keyword>
<evidence type="ECO:0000313" key="10">
    <source>
        <dbReference type="EMBL" id="MDN3567808.1"/>
    </source>
</evidence>
<dbReference type="SUPFAM" id="SSF161098">
    <property type="entry name" value="MetI-like"/>
    <property type="match status" value="1"/>
</dbReference>
<organism evidence="10 11">
    <name type="scientific">Paeniroseomonas aquatica</name>
    <dbReference type="NCBI Taxonomy" id="373043"/>
    <lineage>
        <taxon>Bacteria</taxon>
        <taxon>Pseudomonadati</taxon>
        <taxon>Pseudomonadota</taxon>
        <taxon>Alphaproteobacteria</taxon>
        <taxon>Acetobacterales</taxon>
        <taxon>Acetobacteraceae</taxon>
        <taxon>Paeniroseomonas</taxon>
    </lineage>
</organism>
<feature type="domain" description="ABC transmembrane type-1" evidence="9">
    <location>
        <begin position="78"/>
        <end position="286"/>
    </location>
</feature>
<evidence type="ECO:0000313" key="11">
    <source>
        <dbReference type="Proteomes" id="UP001529369"/>
    </source>
</evidence>
<feature type="transmembrane region" description="Helical" evidence="8">
    <location>
        <begin position="223"/>
        <end position="245"/>
    </location>
</feature>
<evidence type="ECO:0000259" key="9">
    <source>
        <dbReference type="PROSITE" id="PS50928"/>
    </source>
</evidence>
<accession>A0ABT8AE37</accession>
<evidence type="ECO:0000256" key="3">
    <source>
        <dbReference type="ARBA" id="ARBA00022448"/>
    </source>
</evidence>
<keyword evidence="6 8" id="KW-1133">Transmembrane helix</keyword>
<comment type="subcellular location">
    <subcellularLocation>
        <location evidence="1 8">Cell membrane</location>
        <topology evidence="1 8">Multi-pass membrane protein</topology>
    </subcellularLocation>
</comment>
<dbReference type="InterPro" id="IPR035906">
    <property type="entry name" value="MetI-like_sf"/>
</dbReference>
<evidence type="ECO:0000256" key="6">
    <source>
        <dbReference type="ARBA" id="ARBA00022989"/>
    </source>
</evidence>
<sequence length="296" mass="32715">MQDRMTQRRDWAPLLQAAPLALVLLLFFVFPLVATAVVSLWNYTEYSLVPDVTSRNYAEMFEGCGNLSDGLCTTFRTYISTLRLCGLVWLCTLVLGFTVSYFLAFHVRSDTVRMALFLVCTAPFLTSNVIRMISWLPLLGREGLVNQALVGSGVVDAPQDWLLFSDFSVVLAFVHLYTLFVVVPVFNSMMRIDRRLLEAAQDAGASGWQTLWHVVVPLTKPGLVIGSIFVIVLVMGDFVTIGVMGGQQIASIGKIIQVQMSYLQFPAAAAQAVVLLGLVLLVIAAMTKLIDIRREL</sequence>
<dbReference type="Proteomes" id="UP001529369">
    <property type="component" value="Unassembled WGS sequence"/>
</dbReference>
<reference evidence="11" key="1">
    <citation type="journal article" date="2019" name="Int. J. Syst. Evol. Microbiol.">
        <title>The Global Catalogue of Microorganisms (GCM) 10K type strain sequencing project: providing services to taxonomists for standard genome sequencing and annotation.</title>
        <authorList>
            <consortium name="The Broad Institute Genomics Platform"/>
            <consortium name="The Broad Institute Genome Sequencing Center for Infectious Disease"/>
            <person name="Wu L."/>
            <person name="Ma J."/>
        </authorList>
    </citation>
    <scope>NUCLEOTIDE SEQUENCE [LARGE SCALE GENOMIC DNA]</scope>
    <source>
        <strain evidence="11">CECT 7131</strain>
    </source>
</reference>
<feature type="transmembrane region" description="Helical" evidence="8">
    <location>
        <begin position="86"/>
        <end position="104"/>
    </location>
</feature>
<evidence type="ECO:0000256" key="8">
    <source>
        <dbReference type="RuleBase" id="RU363032"/>
    </source>
</evidence>
<gene>
    <name evidence="10" type="ORF">QWZ14_25800</name>
</gene>
<dbReference type="InterPro" id="IPR000515">
    <property type="entry name" value="MetI-like"/>
</dbReference>
<dbReference type="CDD" id="cd06261">
    <property type="entry name" value="TM_PBP2"/>
    <property type="match status" value="1"/>
</dbReference>
<feature type="transmembrane region" description="Helical" evidence="8">
    <location>
        <begin position="20"/>
        <end position="41"/>
    </location>
</feature>
<dbReference type="Pfam" id="PF00528">
    <property type="entry name" value="BPD_transp_1"/>
    <property type="match status" value="1"/>
</dbReference>
<comment type="similarity">
    <text evidence="2">Belongs to the binding-protein-dependent transport system permease family. CysTW subfamily.</text>
</comment>
<keyword evidence="3 8" id="KW-0813">Transport</keyword>
<dbReference type="PROSITE" id="PS50928">
    <property type="entry name" value="ABC_TM1"/>
    <property type="match status" value="1"/>
</dbReference>
<name>A0ABT8AE37_9PROT</name>
<proteinExistence type="inferred from homology"/>
<keyword evidence="5 8" id="KW-0812">Transmembrane</keyword>
<protein>
    <submittedName>
        <fullName evidence="10">ABC transporter permease</fullName>
    </submittedName>
</protein>
<evidence type="ECO:0000256" key="4">
    <source>
        <dbReference type="ARBA" id="ARBA00022475"/>
    </source>
</evidence>
<feature type="transmembrane region" description="Helical" evidence="8">
    <location>
        <begin position="116"/>
        <end position="136"/>
    </location>
</feature>
<dbReference type="PANTHER" id="PTHR42929:SF1">
    <property type="entry name" value="INNER MEMBRANE ABC TRANSPORTER PERMEASE PROTEIN YDCU-RELATED"/>
    <property type="match status" value="1"/>
</dbReference>
<dbReference type="PANTHER" id="PTHR42929">
    <property type="entry name" value="INNER MEMBRANE ABC TRANSPORTER PERMEASE PROTEIN YDCU-RELATED-RELATED"/>
    <property type="match status" value="1"/>
</dbReference>
<evidence type="ECO:0000256" key="5">
    <source>
        <dbReference type="ARBA" id="ARBA00022692"/>
    </source>
</evidence>
<evidence type="ECO:0000256" key="1">
    <source>
        <dbReference type="ARBA" id="ARBA00004651"/>
    </source>
</evidence>
<feature type="transmembrane region" description="Helical" evidence="8">
    <location>
        <begin position="167"/>
        <end position="186"/>
    </location>
</feature>
<comment type="caution">
    <text evidence="10">The sequence shown here is derived from an EMBL/GenBank/DDBJ whole genome shotgun (WGS) entry which is preliminary data.</text>
</comment>
<evidence type="ECO:0000256" key="2">
    <source>
        <dbReference type="ARBA" id="ARBA00007069"/>
    </source>
</evidence>
<keyword evidence="4" id="KW-1003">Cell membrane</keyword>
<feature type="transmembrane region" description="Helical" evidence="8">
    <location>
        <begin position="265"/>
        <end position="286"/>
    </location>
</feature>
<keyword evidence="7 8" id="KW-0472">Membrane</keyword>